<accession>A0A941E7U9</accession>
<comment type="caution">
    <text evidence="1">The sequence shown here is derived from an EMBL/GenBank/DDBJ whole genome shotgun (WGS) entry which is preliminary data.</text>
</comment>
<dbReference type="AlphaFoldDB" id="A0A941E7U9"/>
<gene>
    <name evidence="1" type="ORF">KDK95_09995</name>
</gene>
<dbReference type="EMBL" id="JAGSOH010000020">
    <property type="protein sequence ID" value="MBR7826636.1"/>
    <property type="molecule type" value="Genomic_DNA"/>
</dbReference>
<dbReference type="RefSeq" id="WP_212517785.1">
    <property type="nucleotide sequence ID" value="NZ_JAGSOH010000020.1"/>
</dbReference>
<evidence type="ECO:0000313" key="1">
    <source>
        <dbReference type="EMBL" id="MBR7826636.1"/>
    </source>
</evidence>
<proteinExistence type="predicted"/>
<name>A0A941E7U9_9ACTN</name>
<sequence length="667" mass="70217">MPFLVQVMISGTGLNERESSRSMEAIAAAIAEGWESRWSTFFDADDADGHAQADGPEEAERVVLDEQIVGRPGSVDVQVVLGGPGLGLEEAALSATGLARHLTGWSPELLACTIASVQVSEVDQPYDENNWLKPLEVEEDLAARFSLTDLMDSPLHELAAGYLLAGGVRSLWEPGRRVNGSVLEARDVVLGAVEHPWGRELTAVLGRLLVQAARLEAASGERARLTMTAGGHRELAAALLGRVRAGVEDEEEWGDEDDALDSDDLRGHVLLEQFMEDFGLAWNRVPDDLPRPLADERCDRQLRELLWAGMNVLAALCASQKAVTNPWQLLAALDQDTVVEELAQRETARVAEWADAENEELREGCYSLAAVWLAVRAPEALRTSRGAAVVDVAAGSGAFLGLINASLLELGPGPVGAALEQLDVPATVAMPMAAFVRALEATCLPQDAEGDPYDEMGHALDAALARDAHEAGRVLALTQILHRAAALSATDANPRRDSEGYISSPEELSAELLTNAKMHAGVIQGRETDESVLLSLGALALVAWVEPTLAGALARELPDLSGSDPLIEPAARLRAMRWVTDALAVVGVHADELAIPGGGDTAAEAADLRAVLSTSGRDAGLLADWPVARLVSAAAGVTAAALSGLSAGPDAAFEVFLGSGFGAGPST</sequence>
<evidence type="ECO:0000313" key="2">
    <source>
        <dbReference type="Proteomes" id="UP000676325"/>
    </source>
</evidence>
<keyword evidence="2" id="KW-1185">Reference proteome</keyword>
<protein>
    <submittedName>
        <fullName evidence="1">Uncharacterized protein</fullName>
    </submittedName>
</protein>
<organism evidence="1 2">
    <name type="scientific">Actinospica acidithermotolerans</name>
    <dbReference type="NCBI Taxonomy" id="2828514"/>
    <lineage>
        <taxon>Bacteria</taxon>
        <taxon>Bacillati</taxon>
        <taxon>Actinomycetota</taxon>
        <taxon>Actinomycetes</taxon>
        <taxon>Catenulisporales</taxon>
        <taxon>Actinospicaceae</taxon>
        <taxon>Actinospica</taxon>
    </lineage>
</organism>
<dbReference type="Proteomes" id="UP000676325">
    <property type="component" value="Unassembled WGS sequence"/>
</dbReference>
<reference evidence="1" key="1">
    <citation type="submission" date="2021-04" db="EMBL/GenBank/DDBJ databases">
        <title>Genome based classification of Actinospica acidithermotolerans sp. nov., an actinobacterium isolated from an Indonesian hot spring.</title>
        <authorList>
            <person name="Kusuma A.B."/>
            <person name="Putra K.E."/>
            <person name="Nafisah S."/>
            <person name="Loh J."/>
            <person name="Nouioui I."/>
            <person name="Goodfellow M."/>
        </authorList>
    </citation>
    <scope>NUCLEOTIDE SEQUENCE</scope>
    <source>
        <strain evidence="1">MGRD01-02</strain>
    </source>
</reference>